<evidence type="ECO:0000313" key="3">
    <source>
        <dbReference type="Proteomes" id="UP000780801"/>
    </source>
</evidence>
<dbReference type="EMBL" id="JAABOA010000438">
    <property type="protein sequence ID" value="KAF9584351.1"/>
    <property type="molecule type" value="Genomic_DNA"/>
</dbReference>
<dbReference type="OrthoDB" id="106623at2759"/>
<sequence>MLTVIRDREAPRRDFIASVDRLCRFVVEEGLNHIPMIEKTIFTPSVEKSLRDIIPDIRIAKVLVQRDPKTKEANLFYSKFPPNIAEQFCLVMDPILATGGSAIAAIEALCLNGVQVSNIIFLCIVSCPEGLNALTTRFPKIKIITSTVGDHLDERKYVIPDTFDIGCRYYGTD</sequence>
<comment type="caution">
    <text evidence="2">The sequence shown here is derived from an EMBL/GenBank/DDBJ whole genome shotgun (WGS) entry which is preliminary data.</text>
</comment>
<accession>A0A9P6KGR6</accession>
<protein>
    <submittedName>
        <fullName evidence="2">Uracil phosphoribosyltransferase, synthesizes UMP from uracil</fullName>
    </submittedName>
</protein>
<reference evidence="2" key="1">
    <citation type="journal article" date="2020" name="Fungal Divers.">
        <title>Resolving the Mortierellaceae phylogeny through synthesis of multi-gene phylogenetics and phylogenomics.</title>
        <authorList>
            <person name="Vandepol N."/>
            <person name="Liber J."/>
            <person name="Desiro A."/>
            <person name="Na H."/>
            <person name="Kennedy M."/>
            <person name="Barry K."/>
            <person name="Grigoriev I.V."/>
            <person name="Miller A.N."/>
            <person name="O'Donnell K."/>
            <person name="Stajich J.E."/>
            <person name="Bonito G."/>
        </authorList>
    </citation>
    <scope>NUCLEOTIDE SEQUENCE</scope>
    <source>
        <strain evidence="2">KOD1015</strain>
    </source>
</reference>
<dbReference type="AlphaFoldDB" id="A0A9P6KGR6"/>
<keyword evidence="3" id="KW-1185">Reference proteome</keyword>
<dbReference type="InterPro" id="IPR029057">
    <property type="entry name" value="PRTase-like"/>
</dbReference>
<feature type="domain" description="Phosphoribosyltransferase" evidence="1">
    <location>
        <begin position="46"/>
        <end position="172"/>
    </location>
</feature>
<evidence type="ECO:0000259" key="1">
    <source>
        <dbReference type="Pfam" id="PF14681"/>
    </source>
</evidence>
<dbReference type="Gene3D" id="3.40.50.2020">
    <property type="match status" value="1"/>
</dbReference>
<evidence type="ECO:0000313" key="2">
    <source>
        <dbReference type="EMBL" id="KAF9584351.1"/>
    </source>
</evidence>
<keyword evidence="2" id="KW-0808">Transferase</keyword>
<name>A0A9P6KGR6_9FUNG</name>
<dbReference type="SUPFAM" id="SSF53271">
    <property type="entry name" value="PRTase-like"/>
    <property type="match status" value="1"/>
</dbReference>
<keyword evidence="2" id="KW-0328">Glycosyltransferase</keyword>
<dbReference type="InterPro" id="IPR000836">
    <property type="entry name" value="PRTase_dom"/>
</dbReference>
<dbReference type="Proteomes" id="UP000780801">
    <property type="component" value="Unassembled WGS sequence"/>
</dbReference>
<proteinExistence type="predicted"/>
<organism evidence="2 3">
    <name type="scientific">Lunasporangiospora selenospora</name>
    <dbReference type="NCBI Taxonomy" id="979761"/>
    <lineage>
        <taxon>Eukaryota</taxon>
        <taxon>Fungi</taxon>
        <taxon>Fungi incertae sedis</taxon>
        <taxon>Mucoromycota</taxon>
        <taxon>Mortierellomycotina</taxon>
        <taxon>Mortierellomycetes</taxon>
        <taxon>Mortierellales</taxon>
        <taxon>Mortierellaceae</taxon>
        <taxon>Lunasporangiospora</taxon>
    </lineage>
</organism>
<dbReference type="GO" id="GO:0016757">
    <property type="term" value="F:glycosyltransferase activity"/>
    <property type="evidence" value="ECO:0007669"/>
    <property type="project" value="UniProtKB-KW"/>
</dbReference>
<gene>
    <name evidence="2" type="primary">FUR1_1</name>
    <name evidence="2" type="ORF">BGW38_006784</name>
</gene>
<dbReference type="Pfam" id="PF14681">
    <property type="entry name" value="UPRTase"/>
    <property type="match status" value="1"/>
</dbReference>
<dbReference type="CDD" id="cd06223">
    <property type="entry name" value="PRTases_typeI"/>
    <property type="match status" value="1"/>
</dbReference>